<sequence>MDQIDLSLSLEHVFDIRINFDRRWSTEAIHPGGPRFAYTSVGAGGTVSGPRLQGQLVDHSGADWPMVRTDGVVELNAHYMIRADDGALIYIRNLGYVHGTIDRPGRDPIHPYFRCTPYFRAPDGVHDWLNRTVIIGKGVRRPSVEGSGEPDHSLFRYYAVL</sequence>
<dbReference type="InterPro" id="IPR020915">
    <property type="entry name" value="UPF0311"/>
</dbReference>
<evidence type="ECO:0000256" key="1">
    <source>
        <dbReference type="HAMAP-Rule" id="MF_00775"/>
    </source>
</evidence>
<dbReference type="HAMAP" id="MF_00775">
    <property type="entry name" value="UPF0311"/>
    <property type="match status" value="1"/>
</dbReference>
<dbReference type="PANTHER" id="PTHR37315">
    <property type="entry name" value="UPF0311 PROTEIN BLR7842"/>
    <property type="match status" value="1"/>
</dbReference>
<dbReference type="EMBL" id="JACHOA010000004">
    <property type="protein sequence ID" value="MBB4614190.1"/>
    <property type="molecule type" value="Genomic_DNA"/>
</dbReference>
<comment type="caution">
    <text evidence="2">The sequence shown here is derived from an EMBL/GenBank/DDBJ whole genome shotgun (WGS) entry which is preliminary data.</text>
</comment>
<evidence type="ECO:0000313" key="2">
    <source>
        <dbReference type="EMBL" id="MBB4614190.1"/>
    </source>
</evidence>
<evidence type="ECO:0000313" key="3">
    <source>
        <dbReference type="Proteomes" id="UP000538566"/>
    </source>
</evidence>
<dbReference type="Proteomes" id="UP000538566">
    <property type="component" value="Unassembled WGS sequence"/>
</dbReference>
<dbReference type="PANTHER" id="PTHR37315:SF1">
    <property type="entry name" value="UPF0311 PROTEIN BLR7842"/>
    <property type="match status" value="1"/>
</dbReference>
<organism evidence="2 3">
    <name type="scientific">Novosphingobium taihuense</name>
    <dbReference type="NCBI Taxonomy" id="260085"/>
    <lineage>
        <taxon>Bacteria</taxon>
        <taxon>Pseudomonadati</taxon>
        <taxon>Pseudomonadota</taxon>
        <taxon>Alphaproteobacteria</taxon>
        <taxon>Sphingomonadales</taxon>
        <taxon>Sphingomonadaceae</taxon>
        <taxon>Novosphingobium</taxon>
    </lineage>
</organism>
<name>A0A7W7ADD7_9SPHN</name>
<gene>
    <name evidence="2" type="ORF">GGR37_002476</name>
</gene>
<dbReference type="RefSeq" id="WP_158637683.1">
    <property type="nucleotide sequence ID" value="NZ_JACHOA010000004.1"/>
</dbReference>
<dbReference type="Gene3D" id="2.40.160.20">
    <property type="match status" value="1"/>
</dbReference>
<dbReference type="OrthoDB" id="5294829at2"/>
<dbReference type="AlphaFoldDB" id="A0A7W7ADD7"/>
<accession>A0A7W7ADD7</accession>
<keyword evidence="3" id="KW-1185">Reference proteome</keyword>
<comment type="similarity">
    <text evidence="1">Belongs to the UPF0311 family.</text>
</comment>
<proteinExistence type="inferred from homology"/>
<reference evidence="2 3" key="1">
    <citation type="submission" date="2020-08" db="EMBL/GenBank/DDBJ databases">
        <title>Genomic Encyclopedia of Type Strains, Phase IV (KMG-IV): sequencing the most valuable type-strain genomes for metagenomic binning, comparative biology and taxonomic classification.</title>
        <authorList>
            <person name="Goeker M."/>
        </authorList>
    </citation>
    <scope>NUCLEOTIDE SEQUENCE [LARGE SCALE GENOMIC DNA]</scope>
    <source>
        <strain evidence="2 3">DSM 17507</strain>
    </source>
</reference>
<protein>
    <recommendedName>
        <fullName evidence="1">UPF0311 protein GGR37_002476</fullName>
    </recommendedName>
</protein>
<dbReference type="Pfam" id="PF11578">
    <property type="entry name" value="DUF3237"/>
    <property type="match status" value="1"/>
</dbReference>